<dbReference type="EMBL" id="JAYKXP010000023">
    <property type="protein sequence ID" value="KAK7045854.1"/>
    <property type="molecule type" value="Genomic_DNA"/>
</dbReference>
<evidence type="ECO:0000313" key="4">
    <source>
        <dbReference type="EMBL" id="KAK7045854.1"/>
    </source>
</evidence>
<feature type="compositionally biased region" description="Low complexity" evidence="2">
    <location>
        <begin position="88"/>
        <end position="103"/>
    </location>
</feature>
<evidence type="ECO:0000313" key="5">
    <source>
        <dbReference type="Proteomes" id="UP001383192"/>
    </source>
</evidence>
<protein>
    <recommendedName>
        <fullName evidence="3">C2H2-type domain-containing protein</fullName>
    </recommendedName>
</protein>
<dbReference type="InterPro" id="IPR036236">
    <property type="entry name" value="Znf_C2H2_sf"/>
</dbReference>
<dbReference type="Gene3D" id="3.30.160.60">
    <property type="entry name" value="Classic Zinc Finger"/>
    <property type="match status" value="1"/>
</dbReference>
<keyword evidence="1" id="KW-0479">Metal-binding</keyword>
<evidence type="ECO:0000256" key="2">
    <source>
        <dbReference type="SAM" id="MobiDB-lite"/>
    </source>
</evidence>
<evidence type="ECO:0000256" key="1">
    <source>
        <dbReference type="PROSITE-ProRule" id="PRU00042"/>
    </source>
</evidence>
<gene>
    <name evidence="4" type="ORF">VNI00_007276</name>
</gene>
<feature type="domain" description="C2H2-type" evidence="3">
    <location>
        <begin position="185"/>
        <end position="209"/>
    </location>
</feature>
<dbReference type="PROSITE" id="PS00028">
    <property type="entry name" value="ZINC_FINGER_C2H2_1"/>
    <property type="match status" value="1"/>
</dbReference>
<keyword evidence="1" id="KW-0863">Zinc-finger</keyword>
<name>A0AAW0D3T7_9AGAR</name>
<dbReference type="InterPro" id="IPR013087">
    <property type="entry name" value="Znf_C2H2_type"/>
</dbReference>
<keyword evidence="5" id="KW-1185">Reference proteome</keyword>
<organism evidence="4 5">
    <name type="scientific">Paramarasmius palmivorus</name>
    <dbReference type="NCBI Taxonomy" id="297713"/>
    <lineage>
        <taxon>Eukaryota</taxon>
        <taxon>Fungi</taxon>
        <taxon>Dikarya</taxon>
        <taxon>Basidiomycota</taxon>
        <taxon>Agaricomycotina</taxon>
        <taxon>Agaricomycetes</taxon>
        <taxon>Agaricomycetidae</taxon>
        <taxon>Agaricales</taxon>
        <taxon>Marasmiineae</taxon>
        <taxon>Marasmiaceae</taxon>
        <taxon>Paramarasmius</taxon>
    </lineage>
</organism>
<feature type="compositionally biased region" description="Polar residues" evidence="2">
    <location>
        <begin position="30"/>
        <end position="39"/>
    </location>
</feature>
<dbReference type="SMART" id="SM00355">
    <property type="entry name" value="ZnF_C2H2"/>
    <property type="match status" value="2"/>
</dbReference>
<proteinExistence type="predicted"/>
<evidence type="ECO:0000259" key="3">
    <source>
        <dbReference type="PROSITE" id="PS50157"/>
    </source>
</evidence>
<accession>A0AAW0D3T7</accession>
<dbReference type="Proteomes" id="UP001383192">
    <property type="component" value="Unassembled WGS sequence"/>
</dbReference>
<reference evidence="4 5" key="1">
    <citation type="submission" date="2024-01" db="EMBL/GenBank/DDBJ databases">
        <title>A draft genome for a cacao thread blight-causing isolate of Paramarasmius palmivorus.</title>
        <authorList>
            <person name="Baruah I.K."/>
            <person name="Bukari Y."/>
            <person name="Amoako-Attah I."/>
            <person name="Meinhardt L.W."/>
            <person name="Bailey B.A."/>
            <person name="Cohen S.P."/>
        </authorList>
    </citation>
    <scope>NUCLEOTIDE SEQUENCE [LARGE SCALE GENOMIC DNA]</scope>
    <source>
        <strain evidence="4 5">GH-12</strain>
    </source>
</reference>
<keyword evidence="1" id="KW-0862">Zinc</keyword>
<dbReference type="AlphaFoldDB" id="A0AAW0D3T7"/>
<dbReference type="PROSITE" id="PS50157">
    <property type="entry name" value="ZINC_FINGER_C2H2_2"/>
    <property type="match status" value="1"/>
</dbReference>
<sequence>MPVTDKETEISTVVEVIETESDSESEPSSAKRNTVSTPKTLKRAASFTPSPNGGTKFKRIDSGSEDDSADTDSESEYPDTDTDEARAKAPNASSTNTTSTPASQSHISQNTPSLTKNCQWNISPPGQPYRACNALYAARGRQLGAHINKAHHEEGKPFQCRWKGCTSKATSLHDHFRAGHGQRLFECPTCGAKLSRDDALKRHEQMQKHGRFARQ</sequence>
<dbReference type="SUPFAM" id="SSF57667">
    <property type="entry name" value="beta-beta-alpha zinc fingers"/>
    <property type="match status" value="1"/>
</dbReference>
<feature type="compositionally biased region" description="Polar residues" evidence="2">
    <location>
        <begin position="104"/>
        <end position="121"/>
    </location>
</feature>
<feature type="compositionally biased region" description="Acidic residues" evidence="2">
    <location>
        <begin position="63"/>
        <end position="82"/>
    </location>
</feature>
<dbReference type="GO" id="GO:0008270">
    <property type="term" value="F:zinc ion binding"/>
    <property type="evidence" value="ECO:0007669"/>
    <property type="project" value="UniProtKB-KW"/>
</dbReference>
<feature type="region of interest" description="Disordered" evidence="2">
    <location>
        <begin position="1"/>
        <end position="121"/>
    </location>
</feature>
<comment type="caution">
    <text evidence="4">The sequence shown here is derived from an EMBL/GenBank/DDBJ whole genome shotgun (WGS) entry which is preliminary data.</text>
</comment>